<geneLocation type="plasmid" evidence="6">
    <name>ppaby4</name>
</geneLocation>
<dbReference type="Pfam" id="PF03480">
    <property type="entry name" value="DctP"/>
    <property type="match status" value="1"/>
</dbReference>
<dbReference type="PANTHER" id="PTHR33376">
    <property type="match status" value="1"/>
</dbReference>
<gene>
    <name evidence="5" type="ORF">Ga0080574_TMP4957</name>
</gene>
<dbReference type="AlphaFoldDB" id="A0A1P8V0T1"/>
<dbReference type="OrthoDB" id="7239472at2"/>
<dbReference type="NCBIfam" id="NF037995">
    <property type="entry name" value="TRAP_S1"/>
    <property type="match status" value="1"/>
</dbReference>
<dbReference type="SUPFAM" id="SSF53850">
    <property type="entry name" value="Periplasmic binding protein-like II"/>
    <property type="match status" value="1"/>
</dbReference>
<evidence type="ECO:0000256" key="1">
    <source>
        <dbReference type="ARBA" id="ARBA00004418"/>
    </source>
</evidence>
<dbReference type="GO" id="GO:0055085">
    <property type="term" value="P:transmembrane transport"/>
    <property type="evidence" value="ECO:0007669"/>
    <property type="project" value="InterPro"/>
</dbReference>
<dbReference type="CDD" id="cd13666">
    <property type="entry name" value="PBP2_TRAP_DctP_like_1"/>
    <property type="match status" value="1"/>
</dbReference>
<evidence type="ECO:0000256" key="2">
    <source>
        <dbReference type="ARBA" id="ARBA00022729"/>
    </source>
</evidence>
<evidence type="ECO:0000256" key="4">
    <source>
        <dbReference type="SAM" id="SignalP"/>
    </source>
</evidence>
<dbReference type="Proteomes" id="UP000187059">
    <property type="component" value="Plasmid pPABY4"/>
</dbReference>
<keyword evidence="5" id="KW-0614">Plasmid</keyword>
<protein>
    <submittedName>
        <fullName evidence="5">TRAP-type C4-dicarboxylate transport system, periplasmic component</fullName>
    </submittedName>
</protein>
<accession>A0A1P8V0T1</accession>
<name>A0A1P8V0T1_9RHOB</name>
<keyword evidence="6" id="KW-1185">Reference proteome</keyword>
<comment type="subcellular location">
    <subcellularLocation>
        <location evidence="1">Periplasm</location>
    </subcellularLocation>
</comment>
<dbReference type="Gene3D" id="3.40.190.170">
    <property type="entry name" value="Bacterial extracellular solute-binding protein, family 7"/>
    <property type="match status" value="1"/>
</dbReference>
<dbReference type="InterPro" id="IPR018389">
    <property type="entry name" value="DctP_fam"/>
</dbReference>
<evidence type="ECO:0000313" key="5">
    <source>
        <dbReference type="EMBL" id="APZ55239.1"/>
    </source>
</evidence>
<evidence type="ECO:0000256" key="3">
    <source>
        <dbReference type="ARBA" id="ARBA00022764"/>
    </source>
</evidence>
<sequence precursor="true">MKLRTILAATAAIGLGAGALPAAAETFRAATWNVSGSPNDVFLNDFADQVREATGGEIDFEIFPGGVLLPADGTLPGIASGVAQLANITAAYIPSDMPVDAVTADLSFAADDQLALAFAKTEVGFFNEQMQKEIRGHDLVFVTSFSIGIYYPICSFDLSSVDDLDGRKVRTSSATQIEFATQYGAVPVSVPASEIYTGIQRGSLDCAFGDALFLTDYFKLNEVAQSVYRLPLGSNATGGYYMNEDFWAERTPEERRAMFKALSRATARSMIGYQAKVDQAWEAAEAAGVALNEPSEADMAALAEFNEAFIAKLAQSEMDKRGIDDPTQLIDDMVAAMDKWKGLLEEVDTTDLDAVTALLDQEIFDRIDVETYGLD</sequence>
<dbReference type="PANTHER" id="PTHR33376:SF5">
    <property type="entry name" value="EXTRACYTOPLASMIC SOLUTE RECEPTOR PROTEIN"/>
    <property type="match status" value="1"/>
</dbReference>
<keyword evidence="3" id="KW-0574">Periplasm</keyword>
<dbReference type="EMBL" id="CP015095">
    <property type="protein sequence ID" value="APZ55239.1"/>
    <property type="molecule type" value="Genomic_DNA"/>
</dbReference>
<keyword evidence="2 4" id="KW-0732">Signal</keyword>
<dbReference type="RefSeq" id="WP_076706184.1">
    <property type="nucleotide sequence ID" value="NZ_CP015095.1"/>
</dbReference>
<dbReference type="InterPro" id="IPR038404">
    <property type="entry name" value="TRAP_DctP_sf"/>
</dbReference>
<proteinExistence type="predicted"/>
<reference evidence="5 6" key="1">
    <citation type="submission" date="2016-04" db="EMBL/GenBank/DDBJ databases">
        <title>Deep-sea bacteria in the southern Pacific.</title>
        <authorList>
            <person name="Tang K."/>
        </authorList>
    </citation>
    <scope>NUCLEOTIDE SEQUENCE [LARGE SCALE GENOMIC DNA]</scope>
    <source>
        <strain evidence="5 6">JLT2014</strain>
        <plasmid evidence="6">ppaby4</plasmid>
    </source>
</reference>
<feature type="chain" id="PRO_5010340721" evidence="4">
    <location>
        <begin position="25"/>
        <end position="375"/>
    </location>
</feature>
<evidence type="ECO:0000313" key="6">
    <source>
        <dbReference type="Proteomes" id="UP000187059"/>
    </source>
</evidence>
<organism evidence="5 6">
    <name type="scientific">Salipiger abyssi</name>
    <dbReference type="NCBI Taxonomy" id="1250539"/>
    <lineage>
        <taxon>Bacteria</taxon>
        <taxon>Pseudomonadati</taxon>
        <taxon>Pseudomonadota</taxon>
        <taxon>Alphaproteobacteria</taxon>
        <taxon>Rhodobacterales</taxon>
        <taxon>Roseobacteraceae</taxon>
        <taxon>Salipiger</taxon>
    </lineage>
</organism>
<feature type="signal peptide" evidence="4">
    <location>
        <begin position="1"/>
        <end position="24"/>
    </location>
</feature>
<dbReference type="GO" id="GO:0042597">
    <property type="term" value="C:periplasmic space"/>
    <property type="evidence" value="ECO:0007669"/>
    <property type="project" value="UniProtKB-SubCell"/>
</dbReference>
<dbReference type="KEGG" id="paby:Ga0080574_TMP4957"/>